<dbReference type="EMBL" id="JBHSOW010000083">
    <property type="protein sequence ID" value="MFC5651932.1"/>
    <property type="molecule type" value="Genomic_DNA"/>
</dbReference>
<name>A0ABW0W3U7_9BACL</name>
<accession>A0ABW0W3U7</accession>
<evidence type="ECO:0000259" key="1">
    <source>
        <dbReference type="PROSITE" id="PS50846"/>
    </source>
</evidence>
<evidence type="ECO:0000313" key="3">
    <source>
        <dbReference type="Proteomes" id="UP001596047"/>
    </source>
</evidence>
<dbReference type="InterPro" id="IPR036163">
    <property type="entry name" value="HMA_dom_sf"/>
</dbReference>
<dbReference type="PROSITE" id="PS50846">
    <property type="entry name" value="HMA_2"/>
    <property type="match status" value="1"/>
</dbReference>
<gene>
    <name evidence="2" type="ORF">ACFPYJ_22990</name>
</gene>
<organism evidence="2 3">
    <name type="scientific">Paenibacillus solisilvae</name>
    <dbReference type="NCBI Taxonomy" id="2486751"/>
    <lineage>
        <taxon>Bacteria</taxon>
        <taxon>Bacillati</taxon>
        <taxon>Bacillota</taxon>
        <taxon>Bacilli</taxon>
        <taxon>Bacillales</taxon>
        <taxon>Paenibacillaceae</taxon>
        <taxon>Paenibacillus</taxon>
    </lineage>
</organism>
<dbReference type="InterPro" id="IPR006121">
    <property type="entry name" value="HMA_dom"/>
</dbReference>
<dbReference type="RefSeq" id="WP_379190573.1">
    <property type="nucleotide sequence ID" value="NZ_JBHSOW010000083.1"/>
</dbReference>
<dbReference type="SUPFAM" id="SSF55008">
    <property type="entry name" value="HMA, heavy metal-associated domain"/>
    <property type="match status" value="1"/>
</dbReference>
<proteinExistence type="predicted"/>
<comment type="caution">
    <text evidence="2">The sequence shown here is derived from an EMBL/GenBank/DDBJ whole genome shotgun (WGS) entry which is preliminary data.</text>
</comment>
<feature type="domain" description="HMA" evidence="1">
    <location>
        <begin position="1"/>
        <end position="37"/>
    </location>
</feature>
<reference evidence="3" key="1">
    <citation type="journal article" date="2019" name="Int. J. Syst. Evol. Microbiol.">
        <title>The Global Catalogue of Microorganisms (GCM) 10K type strain sequencing project: providing services to taxonomists for standard genome sequencing and annotation.</title>
        <authorList>
            <consortium name="The Broad Institute Genomics Platform"/>
            <consortium name="The Broad Institute Genome Sequencing Center for Infectious Disease"/>
            <person name="Wu L."/>
            <person name="Ma J."/>
        </authorList>
    </citation>
    <scope>NUCLEOTIDE SEQUENCE [LARGE SCALE GENOMIC DNA]</scope>
    <source>
        <strain evidence="3">CGMCC 1.3240</strain>
    </source>
</reference>
<dbReference type="Pfam" id="PF00403">
    <property type="entry name" value="HMA"/>
    <property type="match status" value="1"/>
</dbReference>
<protein>
    <submittedName>
        <fullName evidence="2">Cation transporter</fullName>
    </submittedName>
</protein>
<keyword evidence="3" id="KW-1185">Reference proteome</keyword>
<evidence type="ECO:0000313" key="2">
    <source>
        <dbReference type="EMBL" id="MFC5651932.1"/>
    </source>
</evidence>
<dbReference type="Gene3D" id="3.30.70.100">
    <property type="match status" value="1"/>
</dbReference>
<dbReference type="CDD" id="cd00371">
    <property type="entry name" value="HMA"/>
    <property type="match status" value="1"/>
</dbReference>
<sequence>MTCAACANQIEKGLNKLEGVTKANVNFPLGLRLRTIL</sequence>
<dbReference type="Proteomes" id="UP001596047">
    <property type="component" value="Unassembled WGS sequence"/>
</dbReference>